<accession>A0A2R8FGB3</accession>
<protein>
    <submittedName>
        <fullName evidence="1">Uncharacterized protein</fullName>
    </submittedName>
</protein>
<gene>
    <name evidence="1" type="ORF">ZAZAV_620</name>
</gene>
<proteinExistence type="predicted"/>
<evidence type="ECO:0000313" key="1">
    <source>
        <dbReference type="EMBL" id="SPN79931.1"/>
    </source>
</evidence>
<reference evidence="1" key="1">
    <citation type="submission" date="2018-03" db="EMBL/GenBank/DDBJ databases">
        <authorList>
            <consortium name="Urmite Genomes"/>
        </authorList>
    </citation>
    <scope>NUCLEOTIDE SEQUENCE [LARGE SCALE GENOMIC DNA]</scope>
    <source>
        <strain evidence="1">IHUMI-S29</strain>
    </source>
</reference>
<dbReference type="Proteomes" id="UP000270547">
    <property type="component" value="Segment"/>
</dbReference>
<sequence>MSLWVCRLGEFEKSPLPSLLDKNILSREYILEDIYKFTYEGELEQEALNIIDSLRLFNLWFFSSFTQLDMYNLKPLLSSMIKNFFGFEVDSFLIYNLNFTGLRLIPLDVNGNFVYSSWSKINYFTYHVQVDKLLDYQARDPLAYQVGRFPTYQASLTEKSYTLFGTDFVPKRRETIPDDFAPLLKREDLPHPEVLDEIRESFQTLLPENISKGPFWTSLDRYWLEEAWSRILLQQLPLITVYYSRDVPDYELAAQDENLSLKLELLAHIAGAREVSSQTNSVSFVVSSREEIENILTRMQAEAPQMAQWLVLGTDNPEQTLLLQVAFENKYPNAVAWSKDGKIVVNLTQYVTPEFSDEELFSTPDTVPKQFQTRRQVINIPPLLERNGQTEVKVGTNFYPLEFSYSELSPLWSDSILTPWAIERYKQGRWTQQWFR</sequence>
<name>A0A2R8FGB3_9VIRU</name>
<organism evidence="1">
    <name type="scientific">Cedratvirus Zaza IHUMI</name>
    <dbReference type="NCBI Taxonomy" id="2126979"/>
    <lineage>
        <taxon>Viruses</taxon>
        <taxon>Pithoviruses</taxon>
    </lineage>
</organism>
<dbReference type="EMBL" id="LT994652">
    <property type="protein sequence ID" value="SPN79931.1"/>
    <property type="molecule type" value="Genomic_DNA"/>
</dbReference>